<dbReference type="Gene3D" id="3.90.1140.10">
    <property type="entry name" value="Cyclic phosphodiesterase"/>
    <property type="match status" value="1"/>
</dbReference>
<dbReference type="PANTHER" id="PTHR40037:SF1">
    <property type="entry name" value="PHOSPHOESTERASE SAOUHSC_00951-RELATED"/>
    <property type="match status" value="1"/>
</dbReference>
<dbReference type="SUPFAM" id="SSF55144">
    <property type="entry name" value="LigT-like"/>
    <property type="match status" value="1"/>
</dbReference>
<sequence>MNLPPRGPEQVRIGVAVAIPEPYAGQLQEARARVGDPLADAIPPHITVIGPTVVDQSVLPAVAEHLEKVAAETAPFRVHLRGTGTFRPISPVVFVALAQGIGECELVEQQARSGVLAQDLRFNYHPHVTVAHEVDEEALDHAFEAMSDFDAEFDVTELWQYEHGDDGVWRPHRSFPLQGSTPPGA</sequence>
<accession>A0A2A9EW86</accession>
<keyword evidence="1" id="KW-0436">Ligase</keyword>
<dbReference type="RefSeq" id="WP_098463004.1">
    <property type="nucleotide sequence ID" value="NZ_PDJJ01000001.1"/>
</dbReference>
<dbReference type="InterPro" id="IPR050580">
    <property type="entry name" value="2H_phosphoesterase_YjcG-like"/>
</dbReference>
<comment type="caution">
    <text evidence="1">The sequence shown here is derived from an EMBL/GenBank/DDBJ whole genome shotgun (WGS) entry which is preliminary data.</text>
</comment>
<proteinExistence type="predicted"/>
<dbReference type="PANTHER" id="PTHR40037">
    <property type="entry name" value="PHOSPHOESTERASE YJCG-RELATED"/>
    <property type="match status" value="1"/>
</dbReference>
<dbReference type="EMBL" id="PDJJ01000001">
    <property type="protein sequence ID" value="PFG42505.1"/>
    <property type="molecule type" value="Genomic_DNA"/>
</dbReference>
<dbReference type="Pfam" id="PF13563">
    <property type="entry name" value="2_5_RNA_ligase2"/>
    <property type="match status" value="1"/>
</dbReference>
<keyword evidence="2" id="KW-1185">Reference proteome</keyword>
<dbReference type="AlphaFoldDB" id="A0A2A9EW86"/>
<reference evidence="1 2" key="1">
    <citation type="submission" date="2017-10" db="EMBL/GenBank/DDBJ databases">
        <title>Sequencing the genomes of 1000 actinobacteria strains.</title>
        <authorList>
            <person name="Klenk H.-P."/>
        </authorList>
    </citation>
    <scope>NUCLEOTIDE SEQUENCE [LARGE SCALE GENOMIC DNA]</scope>
    <source>
        <strain evidence="1 2">DSM 21863</strain>
    </source>
</reference>
<gene>
    <name evidence="1" type="ORF">ATJ88_1167</name>
</gene>
<evidence type="ECO:0000313" key="1">
    <source>
        <dbReference type="EMBL" id="PFG42505.1"/>
    </source>
</evidence>
<protein>
    <submittedName>
        <fullName evidence="1">2'-5' RNA ligase</fullName>
    </submittedName>
</protein>
<evidence type="ECO:0000313" key="2">
    <source>
        <dbReference type="Proteomes" id="UP000224130"/>
    </source>
</evidence>
<organism evidence="1 2">
    <name type="scientific">Isoptericola jiangsuensis</name>
    <dbReference type="NCBI Taxonomy" id="548579"/>
    <lineage>
        <taxon>Bacteria</taxon>
        <taxon>Bacillati</taxon>
        <taxon>Actinomycetota</taxon>
        <taxon>Actinomycetes</taxon>
        <taxon>Micrococcales</taxon>
        <taxon>Promicromonosporaceae</taxon>
        <taxon>Isoptericola</taxon>
    </lineage>
</organism>
<dbReference type="OrthoDB" id="358773at2"/>
<dbReference type="InterPro" id="IPR009097">
    <property type="entry name" value="Cyclic_Pdiesterase"/>
</dbReference>
<dbReference type="GO" id="GO:0016874">
    <property type="term" value="F:ligase activity"/>
    <property type="evidence" value="ECO:0007669"/>
    <property type="project" value="UniProtKB-KW"/>
</dbReference>
<dbReference type="Proteomes" id="UP000224130">
    <property type="component" value="Unassembled WGS sequence"/>
</dbReference>
<name>A0A2A9EW86_9MICO</name>